<dbReference type="RefSeq" id="WP_106715842.1">
    <property type="nucleotide sequence ID" value="NZ_JACHXT010000004.1"/>
</dbReference>
<comment type="caution">
    <text evidence="2">The sequence shown here is derived from an EMBL/GenBank/DDBJ whole genome shotgun (WGS) entry which is preliminary data.</text>
</comment>
<feature type="domain" description="DUF7683" evidence="1">
    <location>
        <begin position="3"/>
        <end position="74"/>
    </location>
</feature>
<dbReference type="Pfam" id="PF24731">
    <property type="entry name" value="DUF7683"/>
    <property type="match status" value="1"/>
</dbReference>
<gene>
    <name evidence="2" type="ORF">CU100_07595</name>
</gene>
<accession>A0A2P7B247</accession>
<sequence length="77" mass="9240">MPRAIALFEKEGDALVNRFEFLHDDVEFFLSILDHPDDDPLLYDVYRVDNEINKKIFEKFGIMVDIEKFDCSIEYYE</sequence>
<keyword evidence="3" id="KW-1185">Reference proteome</keyword>
<evidence type="ECO:0000313" key="2">
    <source>
        <dbReference type="EMBL" id="PSH60524.1"/>
    </source>
</evidence>
<reference evidence="3" key="1">
    <citation type="submission" date="2017-11" db="EMBL/GenBank/DDBJ databases">
        <authorList>
            <person name="Kuznetsova I."/>
            <person name="Sazanova A."/>
            <person name="Chirak E."/>
            <person name="Safronova V."/>
            <person name="Willems A."/>
        </authorList>
    </citation>
    <scope>NUCLEOTIDE SEQUENCE [LARGE SCALE GENOMIC DNA]</scope>
    <source>
        <strain evidence="3">PEPV15</strain>
    </source>
</reference>
<evidence type="ECO:0000313" key="3">
    <source>
        <dbReference type="Proteomes" id="UP000241158"/>
    </source>
</evidence>
<dbReference type="Proteomes" id="UP000241158">
    <property type="component" value="Unassembled WGS sequence"/>
</dbReference>
<dbReference type="EMBL" id="PGGN01000001">
    <property type="protein sequence ID" value="PSH60524.1"/>
    <property type="molecule type" value="Genomic_DNA"/>
</dbReference>
<evidence type="ECO:0000259" key="1">
    <source>
        <dbReference type="Pfam" id="PF24731"/>
    </source>
</evidence>
<dbReference type="InterPro" id="IPR056100">
    <property type="entry name" value="DUF7683"/>
</dbReference>
<organism evidence="2 3">
    <name type="scientific">Phyllobacterium endophyticum</name>
    <dbReference type="NCBI Taxonomy" id="1149773"/>
    <lineage>
        <taxon>Bacteria</taxon>
        <taxon>Pseudomonadati</taxon>
        <taxon>Pseudomonadota</taxon>
        <taxon>Alphaproteobacteria</taxon>
        <taxon>Hyphomicrobiales</taxon>
        <taxon>Phyllobacteriaceae</taxon>
        <taxon>Phyllobacterium</taxon>
    </lineage>
</organism>
<proteinExistence type="predicted"/>
<dbReference type="AlphaFoldDB" id="A0A2P7B247"/>
<protein>
    <recommendedName>
        <fullName evidence="1">DUF7683 domain-containing protein</fullName>
    </recommendedName>
</protein>
<name>A0A2P7B247_9HYPH</name>